<keyword evidence="2" id="KW-0975">Bacterial flagellum</keyword>
<dbReference type="Pfam" id="PF22692">
    <property type="entry name" value="LlgE_F_G_D1"/>
    <property type="match status" value="1"/>
</dbReference>
<keyword evidence="6" id="KW-0969">Cilium</keyword>
<dbReference type="GO" id="GO:0009425">
    <property type="term" value="C:bacterial-type flagellum basal body"/>
    <property type="evidence" value="ECO:0007669"/>
    <property type="project" value="UniProtKB-SubCell"/>
</dbReference>
<dbReference type="InterPro" id="IPR001444">
    <property type="entry name" value="Flag_bb_rod_N"/>
</dbReference>
<proteinExistence type="inferred from homology"/>
<feature type="domain" description="Flagellar basal-body/hook protein C-terminal" evidence="4">
    <location>
        <begin position="204"/>
        <end position="244"/>
    </location>
</feature>
<comment type="subcellular location">
    <subcellularLocation>
        <location evidence="2">Bacterial flagellum basal body</location>
    </subcellularLocation>
</comment>
<dbReference type="GO" id="GO:0071978">
    <property type="term" value="P:bacterial-type flagellum-dependent swarming motility"/>
    <property type="evidence" value="ECO:0007669"/>
    <property type="project" value="TreeGrafter"/>
</dbReference>
<dbReference type="Pfam" id="PF00460">
    <property type="entry name" value="Flg_bb_rod"/>
    <property type="match status" value="1"/>
</dbReference>
<dbReference type="RefSeq" id="WP_109708736.1">
    <property type="nucleotide sequence ID" value="NZ_QGDS01000001.1"/>
</dbReference>
<dbReference type="NCBIfam" id="TIGR03506">
    <property type="entry name" value="FlgEFG_subfam"/>
    <property type="match status" value="1"/>
</dbReference>
<name>A0A316A665_9FIRM</name>
<evidence type="ECO:0000259" key="4">
    <source>
        <dbReference type="Pfam" id="PF06429"/>
    </source>
</evidence>
<dbReference type="InterPro" id="IPR020013">
    <property type="entry name" value="Flagellar_FlgE/F/G"/>
</dbReference>
<evidence type="ECO:0000259" key="5">
    <source>
        <dbReference type="Pfam" id="PF22692"/>
    </source>
</evidence>
<dbReference type="Proteomes" id="UP000254051">
    <property type="component" value="Unassembled WGS sequence"/>
</dbReference>
<dbReference type="EMBL" id="UHJJ01000001">
    <property type="protein sequence ID" value="SUQ12738.1"/>
    <property type="molecule type" value="Genomic_DNA"/>
</dbReference>
<dbReference type="PANTHER" id="PTHR30435">
    <property type="entry name" value="FLAGELLAR PROTEIN"/>
    <property type="match status" value="1"/>
</dbReference>
<accession>A0A316A665</accession>
<dbReference type="PANTHER" id="PTHR30435:SF31">
    <property type="entry name" value="FLAGELLAR BASAL-BODY ROD PROTEIN FLGG"/>
    <property type="match status" value="1"/>
</dbReference>
<gene>
    <name evidence="6" type="ORF">SAMN05216529_101635</name>
</gene>
<keyword evidence="6" id="KW-0282">Flagellum</keyword>
<evidence type="ECO:0000259" key="3">
    <source>
        <dbReference type="Pfam" id="PF00460"/>
    </source>
</evidence>
<dbReference type="Pfam" id="PF06429">
    <property type="entry name" value="Flg_bbr_C"/>
    <property type="match status" value="1"/>
</dbReference>
<evidence type="ECO:0000256" key="1">
    <source>
        <dbReference type="ARBA" id="ARBA00009677"/>
    </source>
</evidence>
<evidence type="ECO:0000256" key="2">
    <source>
        <dbReference type="RuleBase" id="RU362116"/>
    </source>
</evidence>
<protein>
    <submittedName>
        <fullName evidence="6">Flagellar basal-body rod protein FlgG</fullName>
    </submittedName>
</protein>
<feature type="domain" description="Flagellar basal body rod protein N-terminal" evidence="3">
    <location>
        <begin position="5"/>
        <end position="35"/>
    </location>
</feature>
<keyword evidence="7" id="KW-1185">Reference proteome</keyword>
<evidence type="ECO:0000313" key="7">
    <source>
        <dbReference type="Proteomes" id="UP000254051"/>
    </source>
</evidence>
<dbReference type="InterPro" id="IPR053967">
    <property type="entry name" value="LlgE_F_G-like_D1"/>
</dbReference>
<feature type="domain" description="Flagellar hook protein FlgE/F/G-like D1" evidence="5">
    <location>
        <begin position="94"/>
        <end position="128"/>
    </location>
</feature>
<dbReference type="AlphaFoldDB" id="A0A316A665"/>
<keyword evidence="6" id="KW-0966">Cell projection</keyword>
<dbReference type="InterPro" id="IPR010930">
    <property type="entry name" value="Flg_bb/hook_C_dom"/>
</dbReference>
<sequence>MFQGFYNLTSGMLTQTRNLNVISNNMTNVSTSGYKSEKFVSKTFQEELIYRSGNKDKSNPVPIGYMNRIVTADRNYTDYTKAGYKSTTSSLDFALDSDGFFSVQGADGTVYTRNGSFSLDDAGYLCLQGVGRVLGVNGPIYLGTDKVVADSTGNIYTENGNTYLGRLSVVDFQNKDEQLTRGADGTFTANAQGNAVNGAVIHKALEYSNVDTVKEMTEMMSSQRILQSNAQVLKMYDQLTGKIVSQLGPL</sequence>
<reference evidence="7" key="1">
    <citation type="submission" date="2017-07" db="EMBL/GenBank/DDBJ databases">
        <authorList>
            <person name="Varghese N."/>
            <person name="Submissions S."/>
        </authorList>
    </citation>
    <scope>NUCLEOTIDE SEQUENCE [LARGE SCALE GENOMIC DNA]</scope>
    <source>
        <strain evidence="7">NLAE-zl-C134</strain>
    </source>
</reference>
<evidence type="ECO:0000313" key="6">
    <source>
        <dbReference type="EMBL" id="SUQ12738.1"/>
    </source>
</evidence>
<organism evidence="6 7">
    <name type="scientific">Faecalicatena contorta</name>
    <dbReference type="NCBI Taxonomy" id="39482"/>
    <lineage>
        <taxon>Bacteria</taxon>
        <taxon>Bacillati</taxon>
        <taxon>Bacillota</taxon>
        <taxon>Clostridia</taxon>
        <taxon>Lachnospirales</taxon>
        <taxon>Lachnospiraceae</taxon>
        <taxon>Faecalicatena</taxon>
    </lineage>
</organism>
<comment type="similarity">
    <text evidence="1 2">Belongs to the flagella basal body rod proteins family.</text>
</comment>
<dbReference type="OrthoDB" id="9800375at2"/>
<dbReference type="InterPro" id="IPR037925">
    <property type="entry name" value="FlgE/F/G-like"/>
</dbReference>
<dbReference type="SUPFAM" id="SSF117143">
    <property type="entry name" value="Flagellar hook protein flgE"/>
    <property type="match status" value="1"/>
</dbReference>